<dbReference type="InterPro" id="IPR011704">
    <property type="entry name" value="ATPase_dyneun-rel_AAA"/>
</dbReference>
<dbReference type="SUPFAM" id="SSF52540">
    <property type="entry name" value="P-loop containing nucleoside triphosphate hydrolases"/>
    <property type="match status" value="1"/>
</dbReference>
<proteinExistence type="predicted"/>
<dbReference type="Proteomes" id="UP000182448">
    <property type="component" value="Unassembled WGS sequence"/>
</dbReference>
<reference evidence="3 4" key="1">
    <citation type="submission" date="2016-08" db="EMBL/GenBank/DDBJ databases">
        <authorList>
            <person name="Varghese N."/>
            <person name="Submissions Spin"/>
        </authorList>
    </citation>
    <scope>NUCLEOTIDE SEQUENCE [LARGE SCALE GENOMIC DNA]</scope>
    <source>
        <strain evidence="3 4">R-53116</strain>
    </source>
</reference>
<dbReference type="Gene3D" id="3.40.50.300">
    <property type="entry name" value="P-loop containing nucleotide triphosphate hydrolases"/>
    <property type="match status" value="1"/>
</dbReference>
<keyword evidence="1" id="KW-0472">Membrane</keyword>
<dbReference type="EMBL" id="FMAW01000003">
    <property type="protein sequence ID" value="SCB83523.1"/>
    <property type="molecule type" value="Genomic_DNA"/>
</dbReference>
<evidence type="ECO:0000259" key="2">
    <source>
        <dbReference type="SMART" id="SM00382"/>
    </source>
</evidence>
<feature type="transmembrane region" description="Helical" evidence="1">
    <location>
        <begin position="639"/>
        <end position="660"/>
    </location>
</feature>
<dbReference type="SMART" id="SM00382">
    <property type="entry name" value="AAA"/>
    <property type="match status" value="1"/>
</dbReference>
<gene>
    <name evidence="3" type="ORF">GA0061075_103127</name>
</gene>
<keyword evidence="1" id="KW-0812">Transmembrane</keyword>
<keyword evidence="4" id="KW-1185">Reference proteome</keyword>
<dbReference type="InterPro" id="IPR003593">
    <property type="entry name" value="AAA+_ATPase"/>
</dbReference>
<organism evidence="3 4">
    <name type="scientific">Weissella hellenica</name>
    <dbReference type="NCBI Taxonomy" id="46256"/>
    <lineage>
        <taxon>Bacteria</taxon>
        <taxon>Bacillati</taxon>
        <taxon>Bacillota</taxon>
        <taxon>Bacilli</taxon>
        <taxon>Lactobacillales</taxon>
        <taxon>Lactobacillaceae</taxon>
        <taxon>Weissella</taxon>
    </lineage>
</organism>
<feature type="domain" description="AAA+ ATPase" evidence="2">
    <location>
        <begin position="282"/>
        <end position="567"/>
    </location>
</feature>
<evidence type="ECO:0000256" key="1">
    <source>
        <dbReference type="SAM" id="Phobius"/>
    </source>
</evidence>
<name>A0ABY0JZV3_WEIHE</name>
<feature type="transmembrane region" description="Helical" evidence="1">
    <location>
        <begin position="672"/>
        <end position="693"/>
    </location>
</feature>
<protein>
    <submittedName>
        <fullName evidence="3">AAA domain (Dynein-related subfamily)</fullName>
    </submittedName>
</protein>
<dbReference type="PANTHER" id="PTHR37291">
    <property type="entry name" value="5-METHYLCYTOSINE-SPECIFIC RESTRICTION ENZYME B"/>
    <property type="match status" value="1"/>
</dbReference>
<dbReference type="InterPro" id="IPR052934">
    <property type="entry name" value="Methyl-DNA_Rec/Restrict_Enz"/>
</dbReference>
<dbReference type="PANTHER" id="PTHR37291:SF1">
    <property type="entry name" value="TYPE IV METHYL-DIRECTED RESTRICTION ENZYME ECOKMCRB SUBUNIT"/>
    <property type="match status" value="1"/>
</dbReference>
<dbReference type="InterPro" id="IPR027417">
    <property type="entry name" value="P-loop_NTPase"/>
</dbReference>
<evidence type="ECO:0000313" key="3">
    <source>
        <dbReference type="EMBL" id="SCB83523.1"/>
    </source>
</evidence>
<evidence type="ECO:0000313" key="4">
    <source>
        <dbReference type="Proteomes" id="UP000182448"/>
    </source>
</evidence>
<comment type="caution">
    <text evidence="3">The sequence shown here is derived from an EMBL/GenBank/DDBJ whole genome shotgun (WGS) entry which is preliminary data.</text>
</comment>
<accession>A0ABY0JZV3</accession>
<sequence length="709" mass="81044">MGFKEWAISSGKLNEKTAATYWSGLTNTRFKKDGIAVADVTSINELTERIGRDTIDTQDIEKLFNKPSYRPDSDIKSFVQKYIDYLKSETTNGVVGDYENFFEMLKFWIKQTDNNIVNDGHRVSFQEIQEGNLDRAVMKFTEPQFHKQYIQFSDFAIRISFFRSGRYKGEKVNFVVCRPTEFGSWWLNIRYLYDLKQLRVTYRRDLPNNSDRQAFKDYMTALDYQKDVSFSIGELGLTQSEPNSKVKELFDYFHNMIVSARNYEEVDGENVKAMELSEKLKQNYNLILRGAPGTGKTYLAKEIAASIIGIPKEELASSDQFEFVQFHPSYDYTDFVEGLRPVQINGQVGFESKNGTFKEFCKNALLQQNVQFDSFDNIWENFINNVDEVGEVVIPQVRSERELTYSLNSNRNLKEENVNSVHTLTKENIFRVWQGLKGRESGGHQSRMTAVVNYLKDQYNLPDYDESLGKNTGVSDKKYVFVIDEINRGEISKIFGELFFSIDPEYRGVAGSVSTQYANLFEESEKFYVPENVYIIGTMNDIDRSVDTFDFAMRRRFSFEEITAADSQVMLKSDEVKNRMNALNDAIISPEVALSTDYQIGASYFRTLEDKSKNLGVDELWNNKLKPLLKDYFRGERNVLLTVVLGAIGAALGIAMMASGNQMLHASGTKKVMIGLASIVGILCLGLGVTWIVQTVTSAGGGFTWQWPF</sequence>
<dbReference type="Pfam" id="PF07728">
    <property type="entry name" value="AAA_5"/>
    <property type="match status" value="1"/>
</dbReference>
<keyword evidence="1" id="KW-1133">Transmembrane helix</keyword>
<dbReference type="RefSeq" id="WP_074427002.1">
    <property type="nucleotide sequence ID" value="NZ_FMAW01000003.1"/>
</dbReference>